<keyword evidence="2" id="KW-0472">Membrane</keyword>
<dbReference type="InterPro" id="IPR011129">
    <property type="entry name" value="CSD"/>
</dbReference>
<dbReference type="InterPro" id="IPR052069">
    <property type="entry name" value="Ca-reg_mRNA-binding_domain"/>
</dbReference>
<keyword evidence="2" id="KW-0812">Transmembrane</keyword>
<dbReference type="GO" id="GO:0005829">
    <property type="term" value="C:cytosol"/>
    <property type="evidence" value="ECO:0007669"/>
    <property type="project" value="UniProtKB-ARBA"/>
</dbReference>
<dbReference type="PANTHER" id="PTHR12962:SF1">
    <property type="entry name" value="COLD SHOCK DOMAIN-CONTAINING PROTEIN CG9705"/>
    <property type="match status" value="1"/>
</dbReference>
<dbReference type="SMART" id="SM00357">
    <property type="entry name" value="CSP"/>
    <property type="match status" value="1"/>
</dbReference>
<sequence>MKFPMRLTTKQGQASPVHRGTVQWFSNSKGYGFVRGQDGVERFFHVTDLAGSFIPDRGDSVFFQSKQDGKGPRAAGVAFNPNFTAKPNHIRRVGRLSCPHCSRPIVPRMTFWYGRPYQSYCTFCGGMIRNFYKYKPGLLDIIWDIIIHVIYFIAYTAFSTSKSYLITCMKGQDIQLT</sequence>
<dbReference type="EMBL" id="QJPH01000398">
    <property type="protein sequence ID" value="PZN75154.1"/>
    <property type="molecule type" value="Genomic_DNA"/>
</dbReference>
<reference evidence="4 5" key="1">
    <citation type="journal article" date="2018" name="Aquat. Microb. Ecol.">
        <title>Gammaproteobacterial methanotrophs dominate.</title>
        <authorList>
            <person name="Rissanen A.J."/>
            <person name="Saarenheimo J."/>
            <person name="Tiirola M."/>
            <person name="Peura S."/>
            <person name="Aalto S.L."/>
            <person name="Karvinen A."/>
            <person name="Nykanen H."/>
        </authorList>
    </citation>
    <scope>NUCLEOTIDE SEQUENCE [LARGE SCALE GENOMIC DNA]</scope>
    <source>
        <strain evidence="4">AMbin10</strain>
    </source>
</reference>
<dbReference type="GO" id="GO:0043488">
    <property type="term" value="P:regulation of mRNA stability"/>
    <property type="evidence" value="ECO:0007669"/>
    <property type="project" value="TreeGrafter"/>
</dbReference>
<dbReference type="Pfam" id="PF00313">
    <property type="entry name" value="CSD"/>
    <property type="match status" value="1"/>
</dbReference>
<evidence type="ECO:0000259" key="3">
    <source>
        <dbReference type="PROSITE" id="PS51857"/>
    </source>
</evidence>
<dbReference type="AlphaFoldDB" id="A0A2W4SQW7"/>
<evidence type="ECO:0000256" key="2">
    <source>
        <dbReference type="SAM" id="Phobius"/>
    </source>
</evidence>
<gene>
    <name evidence="4" type="ORF">DM484_19455</name>
</gene>
<protein>
    <recommendedName>
        <fullName evidence="3">CSD domain-containing protein</fullName>
    </recommendedName>
</protein>
<dbReference type="PROSITE" id="PS51857">
    <property type="entry name" value="CSD_2"/>
    <property type="match status" value="1"/>
</dbReference>
<dbReference type="Gene3D" id="2.40.50.140">
    <property type="entry name" value="Nucleic acid-binding proteins"/>
    <property type="match status" value="1"/>
</dbReference>
<proteinExistence type="predicted"/>
<feature type="domain" description="CSD" evidence="3">
    <location>
        <begin position="17"/>
        <end position="79"/>
    </location>
</feature>
<feature type="transmembrane region" description="Helical" evidence="2">
    <location>
        <begin position="137"/>
        <end position="158"/>
    </location>
</feature>
<dbReference type="PANTHER" id="PTHR12962">
    <property type="entry name" value="CALCIUM-REGULATED HEAT STABLE PROTEIN CRHSP-24-RELATED"/>
    <property type="match status" value="1"/>
</dbReference>
<evidence type="ECO:0000256" key="1">
    <source>
        <dbReference type="ARBA" id="ARBA00022553"/>
    </source>
</evidence>
<evidence type="ECO:0000313" key="5">
    <source>
        <dbReference type="Proteomes" id="UP000249396"/>
    </source>
</evidence>
<keyword evidence="2" id="KW-1133">Transmembrane helix</keyword>
<comment type="caution">
    <text evidence="4">The sequence shown here is derived from an EMBL/GenBank/DDBJ whole genome shotgun (WGS) entry which is preliminary data.</text>
</comment>
<dbReference type="GO" id="GO:0003730">
    <property type="term" value="F:mRNA 3'-UTR binding"/>
    <property type="evidence" value="ECO:0007669"/>
    <property type="project" value="TreeGrafter"/>
</dbReference>
<dbReference type="InterPro" id="IPR012340">
    <property type="entry name" value="NA-bd_OB-fold"/>
</dbReference>
<keyword evidence="1" id="KW-0597">Phosphoprotein</keyword>
<evidence type="ECO:0000313" key="4">
    <source>
        <dbReference type="EMBL" id="PZN75154.1"/>
    </source>
</evidence>
<dbReference type="InterPro" id="IPR002059">
    <property type="entry name" value="CSP_DNA-bd"/>
</dbReference>
<organism evidence="4 5">
    <name type="scientific">Candidatus Methylumidiphilus alinenensis</name>
    <dbReference type="NCBI Taxonomy" id="2202197"/>
    <lineage>
        <taxon>Bacteria</taxon>
        <taxon>Pseudomonadati</taxon>
        <taxon>Pseudomonadota</taxon>
        <taxon>Gammaproteobacteria</taxon>
        <taxon>Methylococcales</taxon>
        <taxon>Candidatus Methylumidiphilus</taxon>
    </lineage>
</organism>
<dbReference type="Proteomes" id="UP000249396">
    <property type="component" value="Unassembled WGS sequence"/>
</dbReference>
<accession>A0A2W4SQW7</accession>
<name>A0A2W4SQW7_9GAMM</name>
<dbReference type="SUPFAM" id="SSF50249">
    <property type="entry name" value="Nucleic acid-binding proteins"/>
    <property type="match status" value="1"/>
</dbReference>